<organism evidence="3 4">
    <name type="scientific">Colletotrichum kahawae</name>
    <name type="common">Coffee berry disease fungus</name>
    <dbReference type="NCBI Taxonomy" id="34407"/>
    <lineage>
        <taxon>Eukaryota</taxon>
        <taxon>Fungi</taxon>
        <taxon>Dikarya</taxon>
        <taxon>Ascomycota</taxon>
        <taxon>Pezizomycotina</taxon>
        <taxon>Sordariomycetes</taxon>
        <taxon>Hypocreomycetidae</taxon>
        <taxon>Glomerellales</taxon>
        <taxon>Glomerellaceae</taxon>
        <taxon>Colletotrichum</taxon>
        <taxon>Colletotrichum gloeosporioides species complex</taxon>
    </lineage>
</organism>
<keyword evidence="1" id="KW-0560">Oxidoreductase</keyword>
<dbReference type="Proteomes" id="UP001281614">
    <property type="component" value="Unassembled WGS sequence"/>
</dbReference>
<dbReference type="SUPFAM" id="SSF51430">
    <property type="entry name" value="NAD(P)-linked oxidoreductase"/>
    <property type="match status" value="1"/>
</dbReference>
<dbReference type="GO" id="GO:0005737">
    <property type="term" value="C:cytoplasm"/>
    <property type="evidence" value="ECO:0007669"/>
    <property type="project" value="TreeGrafter"/>
</dbReference>
<dbReference type="GO" id="GO:0016491">
    <property type="term" value="F:oxidoreductase activity"/>
    <property type="evidence" value="ECO:0007669"/>
    <property type="project" value="UniProtKB-KW"/>
</dbReference>
<evidence type="ECO:0000313" key="4">
    <source>
        <dbReference type="Proteomes" id="UP001281614"/>
    </source>
</evidence>
<dbReference type="InterPro" id="IPR050791">
    <property type="entry name" value="Aldo-Keto_reductase"/>
</dbReference>
<name>A0AAD9YVW2_COLKA</name>
<sequence>MVQINGQEIGPIGYGLMGLTWRAKPAPEEQAFEAMRAALQNGNNFWNAGEFYGKPEYNSMTLLERYFAKYPEDADKVVVSWKGGVNVQNLHPDGSPEGIRRSLDNIITQLKGRKKIDIFECARRDVNTPIEVTFGTIQKEYIDTGKVVGLCLSEVSAATIHEAVKHAKIVGVEVELSLFSTDVLSNGIAAACAEHNIPLVAYSPIGRGLLTGEIKKFEDLPEGDFRRIMPRFQPENFDINLKLVKQVEELAAKKGVTPAQLAIGWTLAISKKPGMPVVIPIPGATTAERVNENAKAASVEFTDAELAEIDATLAKFEVAGGRYPAGAHINT</sequence>
<keyword evidence="4" id="KW-1185">Reference proteome</keyword>
<dbReference type="Gene3D" id="3.20.20.100">
    <property type="entry name" value="NADP-dependent oxidoreductase domain"/>
    <property type="match status" value="1"/>
</dbReference>
<evidence type="ECO:0000259" key="2">
    <source>
        <dbReference type="Pfam" id="PF00248"/>
    </source>
</evidence>
<dbReference type="PANTHER" id="PTHR43625:SF78">
    <property type="entry name" value="PYRIDOXAL REDUCTASE-RELATED"/>
    <property type="match status" value="1"/>
</dbReference>
<dbReference type="PANTHER" id="PTHR43625">
    <property type="entry name" value="AFLATOXIN B1 ALDEHYDE REDUCTASE"/>
    <property type="match status" value="1"/>
</dbReference>
<protein>
    <submittedName>
        <fullName evidence="3">Pyridoxal reductase</fullName>
    </submittedName>
</protein>
<evidence type="ECO:0000256" key="1">
    <source>
        <dbReference type="ARBA" id="ARBA00023002"/>
    </source>
</evidence>
<proteinExistence type="predicted"/>
<reference evidence="3" key="1">
    <citation type="submission" date="2023-02" db="EMBL/GenBank/DDBJ databases">
        <title>Colletotrichum kahawae CIFC_Que2 genome sequencing and assembly.</title>
        <authorList>
            <person name="Baroncelli R."/>
        </authorList>
    </citation>
    <scope>NUCLEOTIDE SEQUENCE</scope>
    <source>
        <strain evidence="3">CIFC_Que2</strain>
    </source>
</reference>
<dbReference type="AlphaFoldDB" id="A0AAD9YVW2"/>
<dbReference type="Pfam" id="PF00248">
    <property type="entry name" value="Aldo_ket_red"/>
    <property type="match status" value="1"/>
</dbReference>
<dbReference type="EMBL" id="VYYT01000013">
    <property type="protein sequence ID" value="KAK2778194.1"/>
    <property type="molecule type" value="Genomic_DNA"/>
</dbReference>
<accession>A0AAD9YVW2</accession>
<dbReference type="InterPro" id="IPR023210">
    <property type="entry name" value="NADP_OxRdtase_dom"/>
</dbReference>
<gene>
    <name evidence="3" type="ORF">CKAH01_03150</name>
</gene>
<comment type="caution">
    <text evidence="3">The sequence shown here is derived from an EMBL/GenBank/DDBJ whole genome shotgun (WGS) entry which is preliminary data.</text>
</comment>
<evidence type="ECO:0000313" key="3">
    <source>
        <dbReference type="EMBL" id="KAK2778194.1"/>
    </source>
</evidence>
<feature type="domain" description="NADP-dependent oxidoreductase" evidence="2">
    <location>
        <begin position="11"/>
        <end position="312"/>
    </location>
</feature>
<dbReference type="CDD" id="cd19077">
    <property type="entry name" value="AKR_AKR8A1-2"/>
    <property type="match status" value="1"/>
</dbReference>
<dbReference type="InterPro" id="IPR036812">
    <property type="entry name" value="NAD(P)_OxRdtase_dom_sf"/>
</dbReference>